<keyword evidence="4" id="KW-0297">G-protein coupled receptor</keyword>
<dbReference type="InterPro" id="IPR002455">
    <property type="entry name" value="GPCR3_GABA-B"/>
</dbReference>
<dbReference type="InterPro" id="IPR017978">
    <property type="entry name" value="GPCR_3_C"/>
</dbReference>
<keyword evidence="11" id="KW-1185">Reference proteome</keyword>
<evidence type="ECO:0000256" key="5">
    <source>
        <dbReference type="ARBA" id="ARBA00023136"/>
    </source>
</evidence>
<evidence type="ECO:0000313" key="11">
    <source>
        <dbReference type="Proteomes" id="UP000095280"/>
    </source>
</evidence>
<dbReference type="AlphaFoldDB" id="A0A1I8GHT2"/>
<dbReference type="PROSITE" id="PS50259">
    <property type="entry name" value="G_PROTEIN_RECEP_F3_4"/>
    <property type="match status" value="1"/>
</dbReference>
<evidence type="ECO:0000256" key="8">
    <source>
        <dbReference type="ARBA" id="ARBA00023224"/>
    </source>
</evidence>
<feature type="transmembrane region" description="Helical" evidence="9">
    <location>
        <begin position="117"/>
        <end position="140"/>
    </location>
</feature>
<dbReference type="Pfam" id="PF00003">
    <property type="entry name" value="7tm_3"/>
    <property type="match status" value="1"/>
</dbReference>
<feature type="transmembrane region" description="Helical" evidence="9">
    <location>
        <begin position="6"/>
        <end position="31"/>
    </location>
</feature>
<evidence type="ECO:0000313" key="12">
    <source>
        <dbReference type="WBParaSite" id="maker-uti_cns_0002058-snap-gene-0.16-mRNA-1"/>
    </source>
</evidence>
<evidence type="ECO:0000256" key="6">
    <source>
        <dbReference type="ARBA" id="ARBA00023170"/>
    </source>
</evidence>
<dbReference type="WBParaSite" id="maker-uti_cns_0003419-snap-gene-0.6-mRNA-1">
    <property type="protein sequence ID" value="maker-uti_cns_0003419-snap-gene-0.6-mRNA-1"/>
    <property type="gene ID" value="maker-uti_cns_0003419-snap-gene-0.6"/>
</dbReference>
<keyword evidence="6" id="KW-0675">Receptor</keyword>
<keyword evidence="7" id="KW-0325">Glycoprotein</keyword>
<comment type="subcellular location">
    <subcellularLocation>
        <location evidence="1">Membrane</location>
        <topology evidence="1">Multi-pass membrane protein</topology>
    </subcellularLocation>
</comment>
<dbReference type="GO" id="GO:0004965">
    <property type="term" value="F:G protein-coupled GABA receptor activity"/>
    <property type="evidence" value="ECO:0007669"/>
    <property type="project" value="InterPro"/>
</dbReference>
<reference evidence="12 13" key="1">
    <citation type="submission" date="2016-11" db="UniProtKB">
        <authorList>
            <consortium name="WormBaseParasite"/>
        </authorList>
    </citation>
    <scope>IDENTIFICATION</scope>
</reference>
<feature type="transmembrane region" description="Helical" evidence="9">
    <location>
        <begin position="76"/>
        <end position="96"/>
    </location>
</feature>
<proteinExistence type="predicted"/>
<dbReference type="PRINTS" id="PR01176">
    <property type="entry name" value="GABABRECEPTR"/>
</dbReference>
<feature type="domain" description="G-protein coupled receptors family 3 profile" evidence="10">
    <location>
        <begin position="6"/>
        <end position="152"/>
    </location>
</feature>
<evidence type="ECO:0000259" key="10">
    <source>
        <dbReference type="PROSITE" id="PS50259"/>
    </source>
</evidence>
<dbReference type="PANTHER" id="PTHR10519:SF78">
    <property type="entry name" value="G-PROTEIN COUPLED RECEPTORS FAMILY 3 PROFILE DOMAIN-CONTAINING PROTEIN"/>
    <property type="match status" value="1"/>
</dbReference>
<dbReference type="Proteomes" id="UP000095280">
    <property type="component" value="Unplaced"/>
</dbReference>
<organism evidence="11 12">
    <name type="scientific">Macrostomum lignano</name>
    <dbReference type="NCBI Taxonomy" id="282301"/>
    <lineage>
        <taxon>Eukaryota</taxon>
        <taxon>Metazoa</taxon>
        <taxon>Spiralia</taxon>
        <taxon>Lophotrochozoa</taxon>
        <taxon>Platyhelminthes</taxon>
        <taxon>Rhabditophora</taxon>
        <taxon>Macrostomorpha</taxon>
        <taxon>Macrostomida</taxon>
        <taxon>Macrostomidae</taxon>
        <taxon>Macrostomum</taxon>
    </lineage>
</organism>
<dbReference type="GO" id="GO:0007214">
    <property type="term" value="P:gamma-aminobutyric acid signaling pathway"/>
    <property type="evidence" value="ECO:0007669"/>
    <property type="project" value="TreeGrafter"/>
</dbReference>
<dbReference type="WBParaSite" id="maker-uti_cns_0045743-snap-gene-1.16-mRNA-1">
    <property type="protein sequence ID" value="maker-uti_cns_0045743-snap-gene-1.16-mRNA-1"/>
    <property type="gene ID" value="maker-uti_cns_0045743-snap-gene-1.16"/>
</dbReference>
<evidence type="ECO:0000256" key="3">
    <source>
        <dbReference type="ARBA" id="ARBA00022989"/>
    </source>
</evidence>
<keyword evidence="5 9" id="KW-0472">Membrane</keyword>
<feature type="transmembrane region" description="Helical" evidence="9">
    <location>
        <begin position="43"/>
        <end position="64"/>
    </location>
</feature>
<keyword evidence="2 9" id="KW-0812">Transmembrane</keyword>
<dbReference type="WBParaSite" id="maker-uti_cns_0002058-snap-gene-0.16-mRNA-1">
    <property type="protein sequence ID" value="maker-uti_cns_0002058-snap-gene-0.16-mRNA-1"/>
    <property type="gene ID" value="maker-uti_cns_0002058-snap-gene-0.16"/>
</dbReference>
<sequence length="152" mass="16785">MLSWPSTVTLISASSIGIALCLIAVGVNFYYRELRLIKLSSPYVNNVIGLGCLLCYASCIAMSVNSYWQIRVGLCWLQAVLLAFGYSCAFGAMLAKTWRVYRIFTNVKLRRVAIKDFHLFAVILVVVAVDVVIFGIWAGIDPLQVQTTSLPA</sequence>
<evidence type="ECO:0000256" key="9">
    <source>
        <dbReference type="SAM" id="Phobius"/>
    </source>
</evidence>
<keyword evidence="8" id="KW-0807">Transducer</keyword>
<evidence type="ECO:0000256" key="4">
    <source>
        <dbReference type="ARBA" id="ARBA00023040"/>
    </source>
</evidence>
<evidence type="ECO:0000256" key="2">
    <source>
        <dbReference type="ARBA" id="ARBA00022692"/>
    </source>
</evidence>
<evidence type="ECO:0000256" key="7">
    <source>
        <dbReference type="ARBA" id="ARBA00023180"/>
    </source>
</evidence>
<evidence type="ECO:0000256" key="1">
    <source>
        <dbReference type="ARBA" id="ARBA00004141"/>
    </source>
</evidence>
<keyword evidence="3 9" id="KW-1133">Transmembrane helix</keyword>
<dbReference type="GO" id="GO:0038039">
    <property type="term" value="C:G protein-coupled receptor heterodimeric complex"/>
    <property type="evidence" value="ECO:0007669"/>
    <property type="project" value="TreeGrafter"/>
</dbReference>
<evidence type="ECO:0000313" key="13">
    <source>
        <dbReference type="WBParaSite" id="maker-uti_cns_0003419-snap-gene-0.6-mRNA-1"/>
    </source>
</evidence>
<name>A0A1I8GHT2_9PLAT</name>
<protein>
    <submittedName>
        <fullName evidence="12 13">G_PROTEIN_RECEP_F3_4 domain-containing protein</fullName>
    </submittedName>
</protein>
<accession>A0A1I8GHT2</accession>
<dbReference type="PANTHER" id="PTHR10519">
    <property type="entry name" value="GABA-B RECEPTOR"/>
    <property type="match status" value="1"/>
</dbReference>